<evidence type="ECO:0000256" key="1">
    <source>
        <dbReference type="SAM" id="Phobius"/>
    </source>
</evidence>
<evidence type="ECO:0000313" key="2">
    <source>
        <dbReference type="EMBL" id="MCU4971122.1"/>
    </source>
</evidence>
<reference evidence="2 3" key="1">
    <citation type="submission" date="2022-09" db="EMBL/GenBank/DDBJ databases">
        <title>Enrichment on poylsaccharides allowed isolation of novel metabolic and taxonomic groups of Haloarchaea.</title>
        <authorList>
            <person name="Sorokin D.Y."/>
            <person name="Elcheninov A.G."/>
            <person name="Khizhniak T.V."/>
            <person name="Kolganova T.V."/>
            <person name="Kublanov I.V."/>
        </authorList>
    </citation>
    <scope>NUCLEOTIDE SEQUENCE [LARGE SCALE GENOMIC DNA]</scope>
    <source>
        <strain evidence="2 3">AArc-m2/3/4</strain>
    </source>
</reference>
<sequence>MGSAGSKLSVKERIGYEVFFFTAVYGLYNVFFSNPVLVDTAVFTLLFGTLFVRYHLVVSDEDLSDSSAARWTGTATLVTSVAITSHLGFKTLGDLVVRFDGGFDQYILLAGSTVFGVLLFAACNHPVFRYDEQRRETFIEKAKEDSPTGLIARIALFFDRQSERASYDLDVESSLSLDEARQLMRKQREGDITPEEHDQLKQNIKRRKNAAPILIVGFHALVSIVLLLVFTALFEALSSVEAVKMLSLILIVTAVYYSFLLLHTRFGLRREVSRPLPKMPMELILCILVTFATLSNTSFMGGAAVIIIIPFTVYLLTNRGGLISQKMILSVMKYLVDTRDDEYADVMREIMQEEK</sequence>
<proteinExistence type="predicted"/>
<dbReference type="Proteomes" id="UP001320972">
    <property type="component" value="Unassembled WGS sequence"/>
</dbReference>
<feature type="transmembrane region" description="Helical" evidence="1">
    <location>
        <begin position="245"/>
        <end position="262"/>
    </location>
</feature>
<dbReference type="EMBL" id="JAOPKB010000001">
    <property type="protein sequence ID" value="MCU4971122.1"/>
    <property type="molecule type" value="Genomic_DNA"/>
</dbReference>
<feature type="transmembrane region" description="Helical" evidence="1">
    <location>
        <begin position="37"/>
        <end position="56"/>
    </location>
</feature>
<name>A0ABT2Q881_9EURY</name>
<accession>A0ABT2Q881</accession>
<feature type="transmembrane region" description="Helical" evidence="1">
    <location>
        <begin position="210"/>
        <end position="233"/>
    </location>
</feature>
<protein>
    <submittedName>
        <fullName evidence="2">Uncharacterized protein</fullName>
    </submittedName>
</protein>
<comment type="caution">
    <text evidence="2">The sequence shown here is derived from an EMBL/GenBank/DDBJ whole genome shotgun (WGS) entry which is preliminary data.</text>
</comment>
<keyword evidence="1" id="KW-0812">Transmembrane</keyword>
<feature type="transmembrane region" description="Helical" evidence="1">
    <location>
        <begin position="283"/>
        <end position="316"/>
    </location>
</feature>
<dbReference type="RefSeq" id="WP_338006625.1">
    <property type="nucleotide sequence ID" value="NZ_JAOPKB010000001.1"/>
</dbReference>
<keyword evidence="3" id="KW-1185">Reference proteome</keyword>
<organism evidence="2 3">
    <name type="scientific">Natronoglomus mannanivorans</name>
    <dbReference type="NCBI Taxonomy" id="2979990"/>
    <lineage>
        <taxon>Archaea</taxon>
        <taxon>Methanobacteriati</taxon>
        <taxon>Methanobacteriota</taxon>
        <taxon>Stenosarchaea group</taxon>
        <taxon>Halobacteria</taxon>
        <taxon>Halobacteriales</taxon>
        <taxon>Natrialbaceae</taxon>
        <taxon>Natronoglomus</taxon>
    </lineage>
</organism>
<keyword evidence="1" id="KW-0472">Membrane</keyword>
<keyword evidence="1" id="KW-1133">Transmembrane helix</keyword>
<evidence type="ECO:0000313" key="3">
    <source>
        <dbReference type="Proteomes" id="UP001320972"/>
    </source>
</evidence>
<feature type="transmembrane region" description="Helical" evidence="1">
    <location>
        <begin position="14"/>
        <end position="31"/>
    </location>
</feature>
<gene>
    <name evidence="2" type="ORF">OB955_00015</name>
</gene>
<feature type="transmembrane region" description="Helical" evidence="1">
    <location>
        <begin position="107"/>
        <end position="128"/>
    </location>
</feature>
<feature type="transmembrane region" description="Helical" evidence="1">
    <location>
        <begin position="68"/>
        <end position="87"/>
    </location>
</feature>